<keyword evidence="1" id="KW-0472">Membrane</keyword>
<dbReference type="RefSeq" id="WP_261266947.1">
    <property type="nucleotide sequence ID" value="NZ_CAMHZM010000025.1"/>
</dbReference>
<accession>A0A428CIX2</accession>
<dbReference type="Proteomes" id="UP000277742">
    <property type="component" value="Unassembled WGS sequence"/>
</dbReference>
<comment type="caution">
    <text evidence="2">The sequence shown here is derived from an EMBL/GenBank/DDBJ whole genome shotgun (WGS) entry which is preliminary data.</text>
</comment>
<dbReference type="AlphaFoldDB" id="A0A428CIX2"/>
<feature type="transmembrane region" description="Helical" evidence="1">
    <location>
        <begin position="28"/>
        <end position="44"/>
    </location>
</feature>
<evidence type="ECO:0000313" key="3">
    <source>
        <dbReference type="Proteomes" id="UP000277742"/>
    </source>
</evidence>
<dbReference type="EMBL" id="RJNR01000031">
    <property type="protein sequence ID" value="RSI78031.1"/>
    <property type="molecule type" value="Genomic_DNA"/>
</dbReference>
<protein>
    <submittedName>
        <fullName evidence="2">Uncharacterized protein</fullName>
    </submittedName>
</protein>
<keyword evidence="1" id="KW-0812">Transmembrane</keyword>
<evidence type="ECO:0000313" key="2">
    <source>
        <dbReference type="EMBL" id="RSI78031.1"/>
    </source>
</evidence>
<evidence type="ECO:0000256" key="1">
    <source>
        <dbReference type="SAM" id="Phobius"/>
    </source>
</evidence>
<organism evidence="2 3">
    <name type="scientific">Streptococcus mitis</name>
    <dbReference type="NCBI Taxonomy" id="28037"/>
    <lineage>
        <taxon>Bacteria</taxon>
        <taxon>Bacillati</taxon>
        <taxon>Bacillota</taxon>
        <taxon>Bacilli</taxon>
        <taxon>Lactobacillales</taxon>
        <taxon>Streptococcaceae</taxon>
        <taxon>Streptococcus</taxon>
        <taxon>Streptococcus mitis group</taxon>
    </lineage>
</organism>
<keyword evidence="1" id="KW-1133">Transmembrane helix</keyword>
<proteinExistence type="predicted"/>
<name>A0A428CIX2_STRMT</name>
<sequence>MNKKLRLAIAICFFVGAFMFVFMKEYLYAVAFMIVGGVYLYKGVR</sequence>
<feature type="transmembrane region" description="Helical" evidence="1">
    <location>
        <begin position="5"/>
        <end position="22"/>
    </location>
</feature>
<gene>
    <name evidence="2" type="ORF">D8855_09805</name>
</gene>
<reference evidence="2 3" key="1">
    <citation type="submission" date="2018-11" db="EMBL/GenBank/DDBJ databases">
        <title>Species Designations Belie Phenotypic and Genotypic Heterogeneity in Oral Streptococci.</title>
        <authorList>
            <person name="Velsko I."/>
        </authorList>
    </citation>
    <scope>NUCLEOTIDE SEQUENCE [LARGE SCALE GENOMIC DNA]</scope>
    <source>
        <strain evidence="2 3">BCA12</strain>
    </source>
</reference>